<protein>
    <recommendedName>
        <fullName evidence="4">DUF1192 domain-containing protein</fullName>
    </recommendedName>
</protein>
<evidence type="ECO:0000313" key="2">
    <source>
        <dbReference type="EMBL" id="SMF38169.1"/>
    </source>
</evidence>
<keyword evidence="1" id="KW-0175">Coiled coil</keyword>
<evidence type="ECO:0008006" key="4">
    <source>
        <dbReference type="Google" id="ProtNLM"/>
    </source>
</evidence>
<dbReference type="EMBL" id="FWZX01000013">
    <property type="protein sequence ID" value="SMF38169.1"/>
    <property type="molecule type" value="Genomic_DNA"/>
</dbReference>
<accession>A0A1Y6C0K7</accession>
<dbReference type="Pfam" id="PF06698">
    <property type="entry name" value="DUF1192"/>
    <property type="match status" value="1"/>
</dbReference>
<keyword evidence="3" id="KW-1185">Reference proteome</keyword>
<organism evidence="2 3">
    <name type="scientific">Tistlia consotensis USBA 355</name>
    <dbReference type="NCBI Taxonomy" id="560819"/>
    <lineage>
        <taxon>Bacteria</taxon>
        <taxon>Pseudomonadati</taxon>
        <taxon>Pseudomonadota</taxon>
        <taxon>Alphaproteobacteria</taxon>
        <taxon>Rhodospirillales</taxon>
        <taxon>Rhodovibrionaceae</taxon>
        <taxon>Tistlia</taxon>
    </lineage>
</organism>
<gene>
    <name evidence="2" type="ORF">SAMN05428998_1133</name>
</gene>
<dbReference type="InterPro" id="IPR009579">
    <property type="entry name" value="DUF1192"/>
</dbReference>
<name>A0A1Y6C0K7_9PROT</name>
<dbReference type="AlphaFoldDB" id="A0A1Y6C0K7"/>
<evidence type="ECO:0000313" key="3">
    <source>
        <dbReference type="Proteomes" id="UP000192917"/>
    </source>
</evidence>
<dbReference type="RefSeq" id="WP_085123687.1">
    <property type="nucleotide sequence ID" value="NZ_FWZX01000013.1"/>
</dbReference>
<dbReference type="Proteomes" id="UP000192917">
    <property type="component" value="Unassembled WGS sequence"/>
</dbReference>
<reference evidence="2 3" key="1">
    <citation type="submission" date="2017-04" db="EMBL/GenBank/DDBJ databases">
        <authorList>
            <person name="Afonso C.L."/>
            <person name="Miller P.J."/>
            <person name="Scott M.A."/>
            <person name="Spackman E."/>
            <person name="Goraichik I."/>
            <person name="Dimitrov K.M."/>
            <person name="Suarez D.L."/>
            <person name="Swayne D.E."/>
        </authorList>
    </citation>
    <scope>NUCLEOTIDE SEQUENCE [LARGE SCALE GENOMIC DNA]</scope>
    <source>
        <strain evidence="2 3">USBA 355</strain>
    </source>
</reference>
<feature type="coiled-coil region" evidence="1">
    <location>
        <begin position="23"/>
        <end position="50"/>
    </location>
</feature>
<sequence>MDPLDLEPRKAIEKPKDLDLMGVEELKDYLAELEAEAERVRAKIAGKTDYKSAAAALFKR</sequence>
<evidence type="ECO:0000256" key="1">
    <source>
        <dbReference type="SAM" id="Coils"/>
    </source>
</evidence>
<proteinExistence type="predicted"/>